<feature type="non-terminal residue" evidence="1">
    <location>
        <position position="40"/>
    </location>
</feature>
<organism evidence="1">
    <name type="scientific">marine sediment metagenome</name>
    <dbReference type="NCBI Taxonomy" id="412755"/>
    <lineage>
        <taxon>unclassified sequences</taxon>
        <taxon>metagenomes</taxon>
        <taxon>ecological metagenomes</taxon>
    </lineage>
</organism>
<gene>
    <name evidence="1" type="ORF">S03H2_40353</name>
</gene>
<dbReference type="EMBL" id="BARU01025015">
    <property type="protein sequence ID" value="GAH55966.1"/>
    <property type="molecule type" value="Genomic_DNA"/>
</dbReference>
<reference evidence="1" key="1">
    <citation type="journal article" date="2014" name="Front. Microbiol.">
        <title>High frequency of phylogenetically diverse reductive dehalogenase-homologous genes in deep subseafloor sedimentary metagenomes.</title>
        <authorList>
            <person name="Kawai M."/>
            <person name="Futagami T."/>
            <person name="Toyoda A."/>
            <person name="Takaki Y."/>
            <person name="Nishi S."/>
            <person name="Hori S."/>
            <person name="Arai W."/>
            <person name="Tsubouchi T."/>
            <person name="Morono Y."/>
            <person name="Uchiyama I."/>
            <person name="Ito T."/>
            <person name="Fujiyama A."/>
            <person name="Inagaki F."/>
            <person name="Takami H."/>
        </authorList>
    </citation>
    <scope>NUCLEOTIDE SEQUENCE</scope>
    <source>
        <strain evidence="1">Expedition CK06-06</strain>
    </source>
</reference>
<dbReference type="AlphaFoldDB" id="X1GDM8"/>
<accession>X1GDM8</accession>
<proteinExistence type="predicted"/>
<protein>
    <submittedName>
        <fullName evidence="1">Uncharacterized protein</fullName>
    </submittedName>
</protein>
<sequence length="40" mass="4539">MKLSPSQERVKKELVSKMSLIARNCIFLIGKRGVGKTFLM</sequence>
<name>X1GDM8_9ZZZZ</name>
<comment type="caution">
    <text evidence="1">The sequence shown here is derived from an EMBL/GenBank/DDBJ whole genome shotgun (WGS) entry which is preliminary data.</text>
</comment>
<evidence type="ECO:0000313" key="1">
    <source>
        <dbReference type="EMBL" id="GAH55966.1"/>
    </source>
</evidence>